<proteinExistence type="predicted"/>
<dbReference type="InterPro" id="IPR029044">
    <property type="entry name" value="Nucleotide-diphossugar_trans"/>
</dbReference>
<dbReference type="EMBL" id="MGIP01000015">
    <property type="protein sequence ID" value="OGM90853.1"/>
    <property type="molecule type" value="Genomic_DNA"/>
</dbReference>
<evidence type="ECO:0008006" key="3">
    <source>
        <dbReference type="Google" id="ProtNLM"/>
    </source>
</evidence>
<protein>
    <recommendedName>
        <fullName evidence="3">Nucleotide-diphospho-sugar transferase domain-containing protein</fullName>
    </recommendedName>
</protein>
<name>A0A1F8DQE3_9BACT</name>
<organism evidence="1 2">
    <name type="scientific">Candidatus Wolfebacteria bacterium RIFCSPHIGHO2_01_FULL_48_22</name>
    <dbReference type="NCBI Taxonomy" id="1802555"/>
    <lineage>
        <taxon>Bacteria</taxon>
        <taxon>Candidatus Wolfeibacteriota</taxon>
    </lineage>
</organism>
<comment type="caution">
    <text evidence="1">The sequence shown here is derived from an EMBL/GenBank/DDBJ whole genome shotgun (WGS) entry which is preliminary data.</text>
</comment>
<sequence>MTKCAVVTIAIGSNKFWTFTHKLMREYADKTNASFVILTEQTERHPILEKFQLGRLLSQYERILYVDGDVLINPMCPNLFEMVPAHLLGAPLEMPPRFRSNKALFAEAMAYYYPNIHFAVGTQEPRFFGAGIMVLSPVHKHLFDPPPKRIQYFNGWLDMPFLNTRATVLETPLYELQNMGCFNPFTERQASQQAMMFHAASWMGGARLPVIKMLHEIWTEKPPQAFASRISFYAYTSLFPHRRFFPTRLRTLARNFFEHA</sequence>
<dbReference type="Proteomes" id="UP000177029">
    <property type="component" value="Unassembled WGS sequence"/>
</dbReference>
<dbReference type="AlphaFoldDB" id="A0A1F8DQE3"/>
<reference evidence="1 2" key="1">
    <citation type="journal article" date="2016" name="Nat. Commun.">
        <title>Thousands of microbial genomes shed light on interconnected biogeochemical processes in an aquifer system.</title>
        <authorList>
            <person name="Anantharaman K."/>
            <person name="Brown C.T."/>
            <person name="Hug L.A."/>
            <person name="Sharon I."/>
            <person name="Castelle C.J."/>
            <person name="Probst A.J."/>
            <person name="Thomas B.C."/>
            <person name="Singh A."/>
            <person name="Wilkins M.J."/>
            <person name="Karaoz U."/>
            <person name="Brodie E.L."/>
            <person name="Williams K.H."/>
            <person name="Hubbard S.S."/>
            <person name="Banfield J.F."/>
        </authorList>
    </citation>
    <scope>NUCLEOTIDE SEQUENCE [LARGE SCALE GENOMIC DNA]</scope>
</reference>
<dbReference type="SUPFAM" id="SSF53448">
    <property type="entry name" value="Nucleotide-diphospho-sugar transferases"/>
    <property type="match status" value="1"/>
</dbReference>
<evidence type="ECO:0000313" key="1">
    <source>
        <dbReference type="EMBL" id="OGM90853.1"/>
    </source>
</evidence>
<evidence type="ECO:0000313" key="2">
    <source>
        <dbReference type="Proteomes" id="UP000177029"/>
    </source>
</evidence>
<gene>
    <name evidence="1" type="ORF">A2755_01030</name>
</gene>
<dbReference type="Gene3D" id="3.90.550.10">
    <property type="entry name" value="Spore Coat Polysaccharide Biosynthesis Protein SpsA, Chain A"/>
    <property type="match status" value="1"/>
</dbReference>
<dbReference type="STRING" id="1802555.A2755_01030"/>
<accession>A0A1F8DQE3</accession>